<dbReference type="PANTHER" id="PTHR35006">
    <property type="entry name" value="GLYOXALASE FAMILY PROTEIN (AFU_ORTHOLOGUE AFUA_5G14830)"/>
    <property type="match status" value="1"/>
</dbReference>
<organism evidence="1 2">
    <name type="scientific">Ottowia thiooxydans</name>
    <dbReference type="NCBI Taxonomy" id="219182"/>
    <lineage>
        <taxon>Bacteria</taxon>
        <taxon>Pseudomonadati</taxon>
        <taxon>Pseudomonadota</taxon>
        <taxon>Betaproteobacteria</taxon>
        <taxon>Burkholderiales</taxon>
        <taxon>Comamonadaceae</taxon>
        <taxon>Ottowia</taxon>
    </lineage>
</organism>
<evidence type="ECO:0000313" key="1">
    <source>
        <dbReference type="EMBL" id="MET4575443.1"/>
    </source>
</evidence>
<dbReference type="RefSeq" id="WP_354440892.1">
    <property type="nucleotide sequence ID" value="NZ_JBEPSH010000001.1"/>
</dbReference>
<dbReference type="CDD" id="cd07262">
    <property type="entry name" value="VOC_like"/>
    <property type="match status" value="1"/>
</dbReference>
<dbReference type="Gene3D" id="3.10.180.10">
    <property type="entry name" value="2,3-Dihydroxybiphenyl 1,2-Dioxygenase, domain 1"/>
    <property type="match status" value="1"/>
</dbReference>
<evidence type="ECO:0000313" key="2">
    <source>
        <dbReference type="Proteomes" id="UP001549320"/>
    </source>
</evidence>
<dbReference type="EMBL" id="JBEPSH010000001">
    <property type="protein sequence ID" value="MET4575443.1"/>
    <property type="molecule type" value="Genomic_DNA"/>
</dbReference>
<dbReference type="SUPFAM" id="SSF54593">
    <property type="entry name" value="Glyoxalase/Bleomycin resistance protein/Dihydroxybiphenyl dioxygenase"/>
    <property type="match status" value="1"/>
</dbReference>
<dbReference type="Proteomes" id="UP001549320">
    <property type="component" value="Unassembled WGS sequence"/>
</dbReference>
<dbReference type="InterPro" id="IPR029068">
    <property type="entry name" value="Glyas_Bleomycin-R_OHBP_Dase"/>
</dbReference>
<proteinExistence type="predicted"/>
<gene>
    <name evidence="1" type="ORF">ABIE13_000540</name>
</gene>
<dbReference type="PANTHER" id="PTHR35006:SF2">
    <property type="entry name" value="GLYOXALASE FAMILY PROTEIN (AFU_ORTHOLOGUE AFUA_5G14830)"/>
    <property type="match status" value="1"/>
</dbReference>
<keyword evidence="2" id="KW-1185">Reference proteome</keyword>
<sequence>MFDHIGIRSNSVETLETFFLRALAPLGVAVAMKGPHGAGLGKNGKPSLWIYQAAEPATPLHLAFTAERRSQVDAFYSSAIEAGGQDNGPPGLRPHYHPSYYSAFVISPEGHNVEVVCHQPEA</sequence>
<reference evidence="1 2" key="1">
    <citation type="submission" date="2024-06" db="EMBL/GenBank/DDBJ databases">
        <title>Sorghum-associated microbial communities from plants grown in Nebraska, USA.</title>
        <authorList>
            <person name="Schachtman D."/>
        </authorList>
    </citation>
    <scope>NUCLEOTIDE SEQUENCE [LARGE SCALE GENOMIC DNA]</scope>
    <source>
        <strain evidence="1 2">2709</strain>
    </source>
</reference>
<name>A0ABV2Q4D9_9BURK</name>
<accession>A0ABV2Q4D9</accession>
<comment type="caution">
    <text evidence="1">The sequence shown here is derived from an EMBL/GenBank/DDBJ whole genome shotgun (WGS) entry which is preliminary data.</text>
</comment>
<protein>
    <submittedName>
        <fullName evidence="1">Uncharacterized protein</fullName>
    </submittedName>
</protein>